<feature type="domain" description="Rhodanese" evidence="3">
    <location>
        <begin position="302"/>
        <end position="423"/>
    </location>
</feature>
<dbReference type="PROSITE" id="PS50206">
    <property type="entry name" value="RHODANESE_3"/>
    <property type="match status" value="3"/>
</dbReference>
<protein>
    <recommendedName>
        <fullName evidence="2">Sulfurtransferase</fullName>
    </recommendedName>
</protein>
<dbReference type="AlphaFoldDB" id="A0A0S2HXV9"/>
<sequence>MPEIKNISTKEAIQKQNNKKTIFIDSRPVDAFNGWRLKNESRGGHIPGAISLDAKWTKYIDWIEIVRQKGIVPEDNIVIYGYNESANNEVATMFATAGYQNIAIYPYFTTEWIPNTDLPLKKLARYKNLVPAQWLKEALDGKKVEHFEGGNLVVCHAHYQNPKDYDSGHIPGAIPMDTNWLESMETWNRRSPEEIKTVLEKSGITQNSTVVVYGRFAAPRNEDPFPGSSAGHLGAMRIAFILLYAGVKDVKILNGGLQSWKDAGFDITSTPTEPQPAVDFGAEIPGRPELAVDVPEAKTMLQSGDANLVCIRSWKEYIGEVSGYNYIEKTGRIPGAVFGNCGSDAYHMENYRHLDHTMRAFPETAEIWEDAGITPDKHNAFYCGTGWRGSEAFLNAWLMGWPRVSVYDGGWFEWSNDPANPIETGHPKDIDTNKKIMQNLL</sequence>
<dbReference type="Proteomes" id="UP000064893">
    <property type="component" value="Chromosome"/>
</dbReference>
<evidence type="ECO:0000313" key="4">
    <source>
        <dbReference type="EMBL" id="ALO14931.1"/>
    </source>
</evidence>
<evidence type="ECO:0000256" key="2">
    <source>
        <dbReference type="RuleBase" id="RU000507"/>
    </source>
</evidence>
<dbReference type="PANTHER" id="PTHR43855:SF1">
    <property type="entry name" value="THIOSULFATE SULFURTRANSFERASE"/>
    <property type="match status" value="1"/>
</dbReference>
<dbReference type="OrthoDB" id="9770030at2"/>
<dbReference type="InterPro" id="IPR036873">
    <property type="entry name" value="Rhodanese-like_dom_sf"/>
</dbReference>
<evidence type="ECO:0000313" key="5">
    <source>
        <dbReference type="Proteomes" id="UP000064893"/>
    </source>
</evidence>
<dbReference type="InterPro" id="IPR051126">
    <property type="entry name" value="Thiosulfate_sulfurtransferase"/>
</dbReference>
<dbReference type="STRING" id="1307839.L21SP5_01277"/>
<dbReference type="PROSITE" id="PS00683">
    <property type="entry name" value="RHODANESE_2"/>
    <property type="match status" value="1"/>
</dbReference>
<evidence type="ECO:0000256" key="1">
    <source>
        <dbReference type="ARBA" id="ARBA00022737"/>
    </source>
</evidence>
<proteinExistence type="predicted"/>
<dbReference type="SMART" id="SM00450">
    <property type="entry name" value="RHOD"/>
    <property type="match status" value="3"/>
</dbReference>
<gene>
    <name evidence="4" type="primary">ynjE</name>
    <name evidence="4" type="ORF">L21SP5_01277</name>
</gene>
<organism evidence="4 5">
    <name type="scientific">Salinivirga cyanobacteriivorans</name>
    <dbReference type="NCBI Taxonomy" id="1307839"/>
    <lineage>
        <taxon>Bacteria</taxon>
        <taxon>Pseudomonadati</taxon>
        <taxon>Bacteroidota</taxon>
        <taxon>Bacteroidia</taxon>
        <taxon>Bacteroidales</taxon>
        <taxon>Salinivirgaceae</taxon>
        <taxon>Salinivirga</taxon>
    </lineage>
</organism>
<dbReference type="Gene3D" id="3.40.250.10">
    <property type="entry name" value="Rhodanese-like domain"/>
    <property type="match status" value="3"/>
</dbReference>
<dbReference type="PANTHER" id="PTHR43855">
    <property type="entry name" value="THIOSULFATE SULFURTRANSFERASE"/>
    <property type="match status" value="1"/>
</dbReference>
<accession>A0A0S2HXV9</accession>
<reference evidence="4 5" key="1">
    <citation type="submission" date="2015-11" db="EMBL/GenBank/DDBJ databases">
        <title>Description and complete genome sequence of a novel strain predominating in hypersaline microbial mats and representing a new family of the Bacteriodetes phylum.</title>
        <authorList>
            <person name="Spring S."/>
            <person name="Bunk B."/>
            <person name="Sproer C."/>
            <person name="Klenk H.-P."/>
        </authorList>
    </citation>
    <scope>NUCLEOTIDE SEQUENCE [LARGE SCALE GENOMIC DNA]</scope>
    <source>
        <strain evidence="4 5">L21-Spi-D4</strain>
    </source>
</reference>
<evidence type="ECO:0000259" key="3">
    <source>
        <dbReference type="PROSITE" id="PS50206"/>
    </source>
</evidence>
<dbReference type="RefSeq" id="WP_057952442.1">
    <property type="nucleotide sequence ID" value="NZ_CP013118.1"/>
</dbReference>
<dbReference type="CDD" id="cd01449">
    <property type="entry name" value="TST_Repeat_2"/>
    <property type="match status" value="1"/>
</dbReference>
<keyword evidence="5" id="KW-1185">Reference proteome</keyword>
<dbReference type="CDD" id="cd01448">
    <property type="entry name" value="TST_Repeat_1"/>
    <property type="match status" value="1"/>
</dbReference>
<dbReference type="GO" id="GO:0004792">
    <property type="term" value="F:thiosulfate-cyanide sulfurtransferase activity"/>
    <property type="evidence" value="ECO:0007669"/>
    <property type="project" value="InterPro"/>
</dbReference>
<dbReference type="PATRIC" id="fig|1307839.3.peg.1367"/>
<dbReference type="KEGG" id="blq:L21SP5_01277"/>
<dbReference type="InterPro" id="IPR001307">
    <property type="entry name" value="Thiosulphate_STrfase_CS"/>
</dbReference>
<dbReference type="InterPro" id="IPR001763">
    <property type="entry name" value="Rhodanese-like_dom"/>
</dbReference>
<name>A0A0S2HXV9_9BACT</name>
<keyword evidence="2 4" id="KW-0808">Transferase</keyword>
<dbReference type="SUPFAM" id="SSF52821">
    <property type="entry name" value="Rhodanese/Cell cycle control phosphatase"/>
    <property type="match status" value="3"/>
</dbReference>
<dbReference type="EMBL" id="CP013118">
    <property type="protein sequence ID" value="ALO14931.1"/>
    <property type="molecule type" value="Genomic_DNA"/>
</dbReference>
<feature type="domain" description="Rhodanese" evidence="3">
    <location>
        <begin position="157"/>
        <end position="269"/>
    </location>
</feature>
<keyword evidence="1" id="KW-0677">Repeat</keyword>
<feature type="domain" description="Rhodanese" evidence="3">
    <location>
        <begin position="17"/>
        <end position="121"/>
    </location>
</feature>
<dbReference type="Pfam" id="PF00581">
    <property type="entry name" value="Rhodanese"/>
    <property type="match status" value="3"/>
</dbReference>